<gene>
    <name evidence="2" type="ORF">LWI28_019329</name>
</gene>
<comment type="caution">
    <text evidence="2">The sequence shown here is derived from an EMBL/GenBank/DDBJ whole genome shotgun (WGS) entry which is preliminary data.</text>
</comment>
<evidence type="ECO:0000313" key="2">
    <source>
        <dbReference type="EMBL" id="KAI9157256.1"/>
    </source>
</evidence>
<dbReference type="EMBL" id="JAJSOW010000107">
    <property type="protein sequence ID" value="KAI9157256.1"/>
    <property type="molecule type" value="Genomic_DNA"/>
</dbReference>
<reference evidence="2" key="1">
    <citation type="journal article" date="2022" name="Plant J.">
        <title>Strategies of tolerance reflected in two North American maple genomes.</title>
        <authorList>
            <person name="McEvoy S.L."/>
            <person name="Sezen U.U."/>
            <person name="Trouern-Trend A."/>
            <person name="McMahon S.M."/>
            <person name="Schaberg P.G."/>
            <person name="Yang J."/>
            <person name="Wegrzyn J.L."/>
            <person name="Swenson N.G."/>
        </authorList>
    </citation>
    <scope>NUCLEOTIDE SEQUENCE</scope>
    <source>
        <strain evidence="2">91603</strain>
    </source>
</reference>
<proteinExistence type="predicted"/>
<sequence>MEVAVSERGRDQRKGSGRTRRTSVIWAQSPRSWYGHDLLGRGRGDIHQRPYPRFGFWFIRVSSKAKFFRPFEKQKQSRSFVQ</sequence>
<evidence type="ECO:0000256" key="1">
    <source>
        <dbReference type="SAM" id="MobiDB-lite"/>
    </source>
</evidence>
<dbReference type="AlphaFoldDB" id="A0AAD5IAV5"/>
<evidence type="ECO:0000313" key="3">
    <source>
        <dbReference type="Proteomes" id="UP001064489"/>
    </source>
</evidence>
<accession>A0AAD5IAV5</accession>
<feature type="region of interest" description="Disordered" evidence="1">
    <location>
        <begin position="1"/>
        <end position="22"/>
    </location>
</feature>
<protein>
    <submittedName>
        <fullName evidence="2">Uncharacterized protein</fullName>
    </submittedName>
</protein>
<reference evidence="2" key="2">
    <citation type="submission" date="2023-02" db="EMBL/GenBank/DDBJ databases">
        <authorList>
            <person name="Swenson N.G."/>
            <person name="Wegrzyn J.L."/>
            <person name="Mcevoy S.L."/>
        </authorList>
    </citation>
    <scope>NUCLEOTIDE SEQUENCE</scope>
    <source>
        <strain evidence="2">91603</strain>
        <tissue evidence="2">Leaf</tissue>
    </source>
</reference>
<feature type="compositionally biased region" description="Basic and acidic residues" evidence="1">
    <location>
        <begin position="1"/>
        <end position="14"/>
    </location>
</feature>
<keyword evidence="3" id="KW-1185">Reference proteome</keyword>
<name>A0AAD5IAV5_ACENE</name>
<organism evidence="2 3">
    <name type="scientific">Acer negundo</name>
    <name type="common">Box elder</name>
    <dbReference type="NCBI Taxonomy" id="4023"/>
    <lineage>
        <taxon>Eukaryota</taxon>
        <taxon>Viridiplantae</taxon>
        <taxon>Streptophyta</taxon>
        <taxon>Embryophyta</taxon>
        <taxon>Tracheophyta</taxon>
        <taxon>Spermatophyta</taxon>
        <taxon>Magnoliopsida</taxon>
        <taxon>eudicotyledons</taxon>
        <taxon>Gunneridae</taxon>
        <taxon>Pentapetalae</taxon>
        <taxon>rosids</taxon>
        <taxon>malvids</taxon>
        <taxon>Sapindales</taxon>
        <taxon>Sapindaceae</taxon>
        <taxon>Hippocastanoideae</taxon>
        <taxon>Acereae</taxon>
        <taxon>Acer</taxon>
    </lineage>
</organism>
<dbReference type="Proteomes" id="UP001064489">
    <property type="component" value="Chromosome 12"/>
</dbReference>